<dbReference type="RefSeq" id="WP_066630396.1">
    <property type="nucleotide sequence ID" value="NZ_FQXL01000030.1"/>
</dbReference>
<organism evidence="1 2">
    <name type="scientific">Clostridium magnum DSM 2767</name>
    <dbReference type="NCBI Taxonomy" id="1121326"/>
    <lineage>
        <taxon>Bacteria</taxon>
        <taxon>Bacillati</taxon>
        <taxon>Bacillota</taxon>
        <taxon>Clostridia</taxon>
        <taxon>Eubacteriales</taxon>
        <taxon>Clostridiaceae</taxon>
        <taxon>Clostridium</taxon>
    </lineage>
</organism>
<dbReference type="GO" id="GO:0005694">
    <property type="term" value="C:chromosome"/>
    <property type="evidence" value="ECO:0007669"/>
    <property type="project" value="TreeGrafter"/>
</dbReference>
<dbReference type="InterPro" id="IPR036086">
    <property type="entry name" value="ParB/Sulfiredoxin_sf"/>
</dbReference>
<dbReference type="SUPFAM" id="SSF110849">
    <property type="entry name" value="ParB/Sulfiredoxin"/>
    <property type="match status" value="1"/>
</dbReference>
<dbReference type="PATRIC" id="fig|1121326.3.peg.5848"/>
<evidence type="ECO:0000313" key="2">
    <source>
        <dbReference type="Proteomes" id="UP000076603"/>
    </source>
</evidence>
<dbReference type="SUPFAM" id="SSF109709">
    <property type="entry name" value="KorB DNA-binding domain-like"/>
    <property type="match status" value="1"/>
</dbReference>
<dbReference type="AlphaFoldDB" id="A0A162QRY0"/>
<proteinExistence type="predicted"/>
<sequence length="325" mass="37039">MNRNGRSENYTPTPRTNIQVSTTPGAQLIDLALLEPAPKSWNFYTPLSDFKMATLKESILNRGGIINPIIVWERQGANGKTYMILSGHNRVAAYKDILQMAEEKGYSEYINIYNKIPAIIKGELEIDDNEAEQIIIDCNWAQRELTPMEKNKSIIRKYTLVKESPNTLGLGEGKTRDKIAVDFNITGRQIQKYMSLSNLIEEWQSILNEGDISLKLALKLLKLNKEKQEYIFNTHFDSVVSHGTKAETVLGSIKTNTTFKNIDLLFENMLKDIETEKEADTSDVSMKFSFKLSKSDAEKLKALSKEEKLKMQKEIEKLVKSKFLS</sequence>
<dbReference type="GO" id="GO:0007059">
    <property type="term" value="P:chromosome segregation"/>
    <property type="evidence" value="ECO:0007669"/>
    <property type="project" value="TreeGrafter"/>
</dbReference>
<accession>A0A162QRY0</accession>
<dbReference type="Proteomes" id="UP000076603">
    <property type="component" value="Unassembled WGS sequence"/>
</dbReference>
<dbReference type="STRING" id="1121326.CLMAG_57880"/>
<keyword evidence="2" id="KW-1185">Reference proteome</keyword>
<dbReference type="EMBL" id="LWAE01000013">
    <property type="protein sequence ID" value="KZL88884.1"/>
    <property type="molecule type" value="Genomic_DNA"/>
</dbReference>
<evidence type="ECO:0000313" key="1">
    <source>
        <dbReference type="EMBL" id="KZL88884.1"/>
    </source>
</evidence>
<dbReference type="InterPro" id="IPR050336">
    <property type="entry name" value="Chromosome_partition/occlusion"/>
</dbReference>
<dbReference type="Gene3D" id="1.10.10.2830">
    <property type="match status" value="1"/>
</dbReference>
<gene>
    <name evidence="1" type="ORF">CLMAG_57880</name>
</gene>
<dbReference type="PANTHER" id="PTHR33375:SF1">
    <property type="entry name" value="CHROMOSOME-PARTITIONING PROTEIN PARB-RELATED"/>
    <property type="match status" value="1"/>
</dbReference>
<name>A0A162QRY0_9CLOT</name>
<reference evidence="1 2" key="1">
    <citation type="submission" date="2016-04" db="EMBL/GenBank/DDBJ databases">
        <title>Genome sequence of Clostridium magnum DSM 2767.</title>
        <authorList>
            <person name="Poehlein A."/>
            <person name="Uhlig R."/>
            <person name="Fischer R."/>
            <person name="Bahl H."/>
            <person name="Daniel R."/>
        </authorList>
    </citation>
    <scope>NUCLEOTIDE SEQUENCE [LARGE SCALE GENOMIC DNA]</scope>
    <source>
        <strain evidence="1 2">DSM 2767</strain>
    </source>
</reference>
<comment type="caution">
    <text evidence="1">The sequence shown here is derived from an EMBL/GenBank/DDBJ whole genome shotgun (WGS) entry which is preliminary data.</text>
</comment>
<dbReference type="Gene3D" id="3.90.1530.30">
    <property type="match status" value="1"/>
</dbReference>
<dbReference type="PANTHER" id="PTHR33375">
    <property type="entry name" value="CHROMOSOME-PARTITIONING PROTEIN PARB-RELATED"/>
    <property type="match status" value="1"/>
</dbReference>
<protein>
    <submittedName>
        <fullName evidence="1">Uncharacterized protein</fullName>
    </submittedName>
</protein>
<dbReference type="OrthoDB" id="1662300at2"/>